<dbReference type="InterPro" id="IPR011009">
    <property type="entry name" value="Kinase-like_dom_sf"/>
</dbReference>
<dbReference type="InterPro" id="IPR000961">
    <property type="entry name" value="AGC-kinase_C"/>
</dbReference>
<dbReference type="Proteomes" id="UP000054007">
    <property type="component" value="Unassembled WGS sequence"/>
</dbReference>
<dbReference type="SUPFAM" id="SSF56112">
    <property type="entry name" value="Protein kinase-like (PK-like)"/>
    <property type="match status" value="1"/>
</dbReference>
<protein>
    <submittedName>
        <fullName evidence="9">Kinase-like protein</fullName>
    </submittedName>
</protein>
<dbReference type="PANTHER" id="PTHR24351">
    <property type="entry name" value="RIBOSOMAL PROTEIN S6 KINASE"/>
    <property type="match status" value="1"/>
</dbReference>
<proteinExistence type="predicted"/>
<feature type="compositionally biased region" description="Polar residues" evidence="6">
    <location>
        <begin position="171"/>
        <end position="182"/>
    </location>
</feature>
<dbReference type="OrthoDB" id="63267at2759"/>
<dbReference type="GO" id="GO:0005524">
    <property type="term" value="F:ATP binding"/>
    <property type="evidence" value="ECO:0007669"/>
    <property type="project" value="UniProtKB-KW"/>
</dbReference>
<dbReference type="InterPro" id="IPR020635">
    <property type="entry name" value="Tyr_kinase_cat_dom"/>
</dbReference>
<evidence type="ECO:0000259" key="8">
    <source>
        <dbReference type="PROSITE" id="PS51285"/>
    </source>
</evidence>
<dbReference type="AlphaFoldDB" id="A0A0D7BD68"/>
<dbReference type="GO" id="GO:0004674">
    <property type="term" value="F:protein serine/threonine kinase activity"/>
    <property type="evidence" value="ECO:0007669"/>
    <property type="project" value="UniProtKB-KW"/>
</dbReference>
<dbReference type="Gene3D" id="3.30.200.20">
    <property type="entry name" value="Phosphorylase Kinase, domain 1"/>
    <property type="match status" value="1"/>
</dbReference>
<dbReference type="PROSITE" id="PS00109">
    <property type="entry name" value="PROTEIN_KINASE_TYR"/>
    <property type="match status" value="1"/>
</dbReference>
<feature type="domain" description="Protein kinase" evidence="7">
    <location>
        <begin position="200"/>
        <end position="467"/>
    </location>
</feature>
<keyword evidence="10" id="KW-1185">Reference proteome</keyword>
<reference evidence="9 10" key="1">
    <citation type="journal article" date="2015" name="Fungal Genet. Biol.">
        <title>Evolution of novel wood decay mechanisms in Agaricales revealed by the genome sequences of Fistulina hepatica and Cylindrobasidium torrendii.</title>
        <authorList>
            <person name="Floudas D."/>
            <person name="Held B.W."/>
            <person name="Riley R."/>
            <person name="Nagy L.G."/>
            <person name="Koehler G."/>
            <person name="Ransdell A.S."/>
            <person name="Younus H."/>
            <person name="Chow J."/>
            <person name="Chiniquy J."/>
            <person name="Lipzen A."/>
            <person name="Tritt A."/>
            <person name="Sun H."/>
            <person name="Haridas S."/>
            <person name="LaButti K."/>
            <person name="Ohm R.A."/>
            <person name="Kues U."/>
            <person name="Blanchette R.A."/>
            <person name="Grigoriev I.V."/>
            <person name="Minto R.E."/>
            <person name="Hibbett D.S."/>
        </authorList>
    </citation>
    <scope>NUCLEOTIDE SEQUENCE [LARGE SCALE GENOMIC DNA]</scope>
    <source>
        <strain evidence="9 10">FP15055 ss-10</strain>
    </source>
</reference>
<feature type="region of interest" description="Disordered" evidence="6">
    <location>
        <begin position="1"/>
        <end position="99"/>
    </location>
</feature>
<keyword evidence="1" id="KW-0723">Serine/threonine-protein kinase</keyword>
<dbReference type="PROSITE" id="PS51285">
    <property type="entry name" value="AGC_KINASE_CTER"/>
    <property type="match status" value="1"/>
</dbReference>
<evidence type="ECO:0000256" key="2">
    <source>
        <dbReference type="ARBA" id="ARBA00022679"/>
    </source>
</evidence>
<keyword evidence="4 9" id="KW-0418">Kinase</keyword>
<dbReference type="EMBL" id="KN880502">
    <property type="protein sequence ID" value="KIY68472.1"/>
    <property type="molecule type" value="Genomic_DNA"/>
</dbReference>
<gene>
    <name evidence="9" type="ORF">CYLTODRAFT_453530</name>
</gene>
<organism evidence="9 10">
    <name type="scientific">Cylindrobasidium torrendii FP15055 ss-10</name>
    <dbReference type="NCBI Taxonomy" id="1314674"/>
    <lineage>
        <taxon>Eukaryota</taxon>
        <taxon>Fungi</taxon>
        <taxon>Dikarya</taxon>
        <taxon>Basidiomycota</taxon>
        <taxon>Agaricomycotina</taxon>
        <taxon>Agaricomycetes</taxon>
        <taxon>Agaricomycetidae</taxon>
        <taxon>Agaricales</taxon>
        <taxon>Marasmiineae</taxon>
        <taxon>Physalacriaceae</taxon>
        <taxon>Cylindrobasidium</taxon>
    </lineage>
</organism>
<feature type="compositionally biased region" description="Low complexity" evidence="6">
    <location>
        <begin position="56"/>
        <end position="76"/>
    </location>
</feature>
<dbReference type="GO" id="GO:0004713">
    <property type="term" value="F:protein tyrosine kinase activity"/>
    <property type="evidence" value="ECO:0007669"/>
    <property type="project" value="InterPro"/>
</dbReference>
<dbReference type="SMART" id="SM00219">
    <property type="entry name" value="TyrKc"/>
    <property type="match status" value="1"/>
</dbReference>
<keyword evidence="5" id="KW-0067">ATP-binding</keyword>
<evidence type="ECO:0000256" key="1">
    <source>
        <dbReference type="ARBA" id="ARBA00022527"/>
    </source>
</evidence>
<sequence>MPPRAANPQNGPVNDEGKKNRRKRAAVDMEVGERRAQPARGVKGKGVVNTRTQLQGKKTAAGPPKKTTKSKTNGPPAKKTKTTHVVPDSTVSDAEPESDAIVGDGAALLALMSPSISTVSRRPKVANVPAPPNGATSVMTTIHILSDNSTVPDSLAGSQGQVDPGSRRESLSLSGPPSNTGAEKSDSEAGVVEPAGPGDFTLLRVLGNQDAAKSFLARKKGSDALFVLKSFNKSVVVREQLVDNVVTQQEILKYLASARSKHPFVAELKRSFQSPTHLFLVLDFYPGGNLRTVLTWQKTVLDPKLAKFYLREIVEGLTSLHRERIVHRDVRPENILIDRDGHIVISGFDLAKQLRESSELFAVKPGNSAAPIALECMAPELIKYKSYAYSVDYWALGVIAYEMTTGLRPLYQKTFQDAARFIMGSDELVFPKEFQAGADAEAFIRTLLHQDASKRPSELNIKNHAYFAQEGAASWDEVRTKAIIPPYVPDVDPSVLNDTQNLSQESLNMDSGLDVANEEFDDYDYDPEGELQLSTMSSFISDDAISGNDVSRTSVSI</sequence>
<feature type="domain" description="AGC-kinase C-terminal" evidence="8">
    <location>
        <begin position="471"/>
        <end position="535"/>
    </location>
</feature>
<evidence type="ECO:0000259" key="7">
    <source>
        <dbReference type="PROSITE" id="PS50011"/>
    </source>
</evidence>
<evidence type="ECO:0000256" key="5">
    <source>
        <dbReference type="ARBA" id="ARBA00022840"/>
    </source>
</evidence>
<keyword evidence="2" id="KW-0808">Transferase</keyword>
<feature type="compositionally biased region" description="Polar residues" evidence="6">
    <location>
        <begin position="149"/>
        <end position="161"/>
    </location>
</feature>
<keyword evidence="3" id="KW-0547">Nucleotide-binding</keyword>
<evidence type="ECO:0000256" key="3">
    <source>
        <dbReference type="ARBA" id="ARBA00022741"/>
    </source>
</evidence>
<dbReference type="PROSITE" id="PS50011">
    <property type="entry name" value="PROTEIN_KINASE_DOM"/>
    <property type="match status" value="1"/>
</dbReference>
<dbReference type="InterPro" id="IPR008266">
    <property type="entry name" value="Tyr_kinase_AS"/>
</dbReference>
<dbReference type="STRING" id="1314674.A0A0D7BD68"/>
<feature type="region of interest" description="Disordered" evidence="6">
    <location>
        <begin position="149"/>
        <end position="193"/>
    </location>
</feature>
<feature type="compositionally biased region" description="Basic and acidic residues" evidence="6">
    <location>
        <begin position="25"/>
        <end position="36"/>
    </location>
</feature>
<accession>A0A0D7BD68</accession>
<evidence type="ECO:0000256" key="6">
    <source>
        <dbReference type="SAM" id="MobiDB-lite"/>
    </source>
</evidence>
<dbReference type="Gene3D" id="1.10.510.10">
    <property type="entry name" value="Transferase(Phosphotransferase) domain 1"/>
    <property type="match status" value="1"/>
</dbReference>
<evidence type="ECO:0000313" key="10">
    <source>
        <dbReference type="Proteomes" id="UP000054007"/>
    </source>
</evidence>
<dbReference type="Pfam" id="PF00069">
    <property type="entry name" value="Pkinase"/>
    <property type="match status" value="1"/>
</dbReference>
<evidence type="ECO:0000313" key="9">
    <source>
        <dbReference type="EMBL" id="KIY68472.1"/>
    </source>
</evidence>
<evidence type="ECO:0000256" key="4">
    <source>
        <dbReference type="ARBA" id="ARBA00022777"/>
    </source>
</evidence>
<dbReference type="InterPro" id="IPR000719">
    <property type="entry name" value="Prot_kinase_dom"/>
</dbReference>
<name>A0A0D7BD68_9AGAR</name>